<dbReference type="SUPFAM" id="SSF47413">
    <property type="entry name" value="lambda repressor-like DNA-binding domains"/>
    <property type="match status" value="1"/>
</dbReference>
<feature type="domain" description="HTH cro/C1-type" evidence="2">
    <location>
        <begin position="7"/>
        <end position="45"/>
    </location>
</feature>
<protein>
    <recommendedName>
        <fullName evidence="2">HTH cro/C1-type domain-containing protein</fullName>
    </recommendedName>
</protein>
<accession>A0A645IVT9</accession>
<evidence type="ECO:0000256" key="1">
    <source>
        <dbReference type="ARBA" id="ARBA00023125"/>
    </source>
</evidence>
<evidence type="ECO:0000259" key="2">
    <source>
        <dbReference type="PROSITE" id="PS50943"/>
    </source>
</evidence>
<reference evidence="3" key="1">
    <citation type="submission" date="2019-08" db="EMBL/GenBank/DDBJ databases">
        <authorList>
            <person name="Kucharzyk K."/>
            <person name="Murdoch R.W."/>
            <person name="Higgins S."/>
            <person name="Loffler F."/>
        </authorList>
    </citation>
    <scope>NUCLEOTIDE SEQUENCE</scope>
</reference>
<dbReference type="EMBL" id="VSSQ01123726">
    <property type="protein sequence ID" value="MPN54972.1"/>
    <property type="molecule type" value="Genomic_DNA"/>
</dbReference>
<dbReference type="PROSITE" id="PS50943">
    <property type="entry name" value="HTH_CROC1"/>
    <property type="match status" value="1"/>
</dbReference>
<dbReference type="AlphaFoldDB" id="A0A645IVT9"/>
<dbReference type="SMART" id="SM00530">
    <property type="entry name" value="HTH_XRE"/>
    <property type="match status" value="1"/>
</dbReference>
<comment type="caution">
    <text evidence="3">The sequence shown here is derived from an EMBL/GenBank/DDBJ whole genome shotgun (WGS) entry which is preliminary data.</text>
</comment>
<dbReference type="GO" id="GO:0003677">
    <property type="term" value="F:DNA binding"/>
    <property type="evidence" value="ECO:0007669"/>
    <property type="project" value="UniProtKB-KW"/>
</dbReference>
<evidence type="ECO:0000313" key="3">
    <source>
        <dbReference type="EMBL" id="MPN54972.1"/>
    </source>
</evidence>
<proteinExistence type="predicted"/>
<dbReference type="InterPro" id="IPR001387">
    <property type="entry name" value="Cro/C1-type_HTH"/>
</dbReference>
<organism evidence="3">
    <name type="scientific">bioreactor metagenome</name>
    <dbReference type="NCBI Taxonomy" id="1076179"/>
    <lineage>
        <taxon>unclassified sequences</taxon>
        <taxon>metagenomes</taxon>
        <taxon>ecological metagenomes</taxon>
    </lineage>
</organism>
<sequence>MSLGMTIRDLRSKRNMSQADLAEALAVSRQSVSKWETDSAVPDLDDFGDVMKRASRILEAGLGLLYRLEVTIALNILSILQT</sequence>
<dbReference type="Pfam" id="PF01381">
    <property type="entry name" value="HTH_3"/>
    <property type="match status" value="1"/>
</dbReference>
<dbReference type="PANTHER" id="PTHR46558">
    <property type="entry name" value="TRACRIPTIONAL REGULATORY PROTEIN-RELATED-RELATED"/>
    <property type="match status" value="1"/>
</dbReference>
<dbReference type="Gene3D" id="1.10.260.40">
    <property type="entry name" value="lambda repressor-like DNA-binding domains"/>
    <property type="match status" value="1"/>
</dbReference>
<dbReference type="CDD" id="cd00093">
    <property type="entry name" value="HTH_XRE"/>
    <property type="match status" value="1"/>
</dbReference>
<gene>
    <name evidence="3" type="ORF">SDC9_202651</name>
</gene>
<dbReference type="InterPro" id="IPR010982">
    <property type="entry name" value="Lambda_DNA-bd_dom_sf"/>
</dbReference>
<keyword evidence="1" id="KW-0238">DNA-binding</keyword>
<name>A0A645IVT9_9ZZZZ</name>
<dbReference type="PANTHER" id="PTHR46558:SF13">
    <property type="entry name" value="HTH-TYPE TRANSCRIPTIONAL REGULATOR IMMR"/>
    <property type="match status" value="1"/>
</dbReference>